<gene>
    <name evidence="3" type="primary">KNAG0E03080</name>
    <name evidence="3" type="ordered locus">KNAG_0E03080</name>
</gene>
<evidence type="ECO:0000256" key="1">
    <source>
        <dbReference type="RuleBase" id="RU003494"/>
    </source>
</evidence>
<dbReference type="RefSeq" id="XP_022464813.1">
    <property type="nucleotide sequence ID" value="XM_022608303.1"/>
</dbReference>
<dbReference type="PROSITE" id="PS50405">
    <property type="entry name" value="GST_CTER"/>
    <property type="match status" value="1"/>
</dbReference>
<feature type="domain" description="GST C-terminal" evidence="2">
    <location>
        <begin position="89"/>
        <end position="220"/>
    </location>
</feature>
<dbReference type="InterPro" id="IPR036282">
    <property type="entry name" value="Glutathione-S-Trfase_C_sf"/>
</dbReference>
<dbReference type="Gene3D" id="1.20.1050.10">
    <property type="match status" value="1"/>
</dbReference>
<dbReference type="Pfam" id="PF00043">
    <property type="entry name" value="GST_C"/>
    <property type="match status" value="1"/>
</dbReference>
<comment type="similarity">
    <text evidence="1">Belongs to the GST superfamily.</text>
</comment>
<dbReference type="SUPFAM" id="SSF52833">
    <property type="entry name" value="Thioredoxin-like"/>
    <property type="match status" value="1"/>
</dbReference>
<evidence type="ECO:0000313" key="3">
    <source>
        <dbReference type="EMBL" id="CCK70567.1"/>
    </source>
</evidence>
<dbReference type="OMA" id="MAIALYI"/>
<dbReference type="GO" id="GO:0005634">
    <property type="term" value="C:nucleus"/>
    <property type="evidence" value="ECO:0007669"/>
    <property type="project" value="TreeGrafter"/>
</dbReference>
<reference evidence="4" key="2">
    <citation type="submission" date="2012-08" db="EMBL/GenBank/DDBJ databases">
        <title>Genome sequence of Kazachstania naganishii.</title>
        <authorList>
            <person name="Gordon J.L."/>
            <person name="Armisen D."/>
            <person name="Proux-Wera E."/>
            <person name="OhEigeartaigh S.S."/>
            <person name="Byrne K.P."/>
            <person name="Wolfe K.H."/>
        </authorList>
    </citation>
    <scope>NUCLEOTIDE SEQUENCE [LARGE SCALE GENOMIC DNA]</scope>
    <source>
        <strain evidence="4">ATCC MYA-139 / BCRC 22969 / CBS 8797 / CCRC 22969 / KCTC 17520 / NBRC 10181 / NCYC 3082</strain>
    </source>
</reference>
<keyword evidence="4" id="KW-1185">Reference proteome</keyword>
<dbReference type="Pfam" id="PF02798">
    <property type="entry name" value="GST_N"/>
    <property type="match status" value="1"/>
</dbReference>
<dbReference type="SUPFAM" id="SSF47616">
    <property type="entry name" value="GST C-terminal domain-like"/>
    <property type="match status" value="1"/>
</dbReference>
<dbReference type="GO" id="GO:0006414">
    <property type="term" value="P:translational elongation"/>
    <property type="evidence" value="ECO:0007669"/>
    <property type="project" value="TreeGrafter"/>
</dbReference>
<dbReference type="InterPro" id="IPR010987">
    <property type="entry name" value="Glutathione-S-Trfase_C-like"/>
</dbReference>
<dbReference type="EMBL" id="HE978318">
    <property type="protein sequence ID" value="CCK70567.1"/>
    <property type="molecule type" value="Genomic_DNA"/>
</dbReference>
<reference evidence="3 4" key="1">
    <citation type="journal article" date="2011" name="Proc. Natl. Acad. Sci. U.S.A.">
        <title>Evolutionary erosion of yeast sex chromosomes by mating-type switching accidents.</title>
        <authorList>
            <person name="Gordon J.L."/>
            <person name="Armisen D."/>
            <person name="Proux-Wera E."/>
            <person name="Oheigeartaigh S.S."/>
            <person name="Byrne K.P."/>
            <person name="Wolfe K.H."/>
        </authorList>
    </citation>
    <scope>NUCLEOTIDE SEQUENCE [LARGE SCALE GENOMIC DNA]</scope>
    <source>
        <strain evidence="4">ATCC MYA-139 / BCRC 22969 / CBS 8797 / CCRC 22969 / KCTC 17520 / NBRC 10181 / NCYC 3082</strain>
    </source>
</reference>
<protein>
    <recommendedName>
        <fullName evidence="2">GST C-terminal domain-containing protein</fullName>
    </recommendedName>
</protein>
<evidence type="ECO:0000259" key="2">
    <source>
        <dbReference type="PROSITE" id="PS50405"/>
    </source>
</evidence>
<dbReference type="PANTHER" id="PTHR43986">
    <property type="entry name" value="ELONGATION FACTOR 1-GAMMA"/>
    <property type="match status" value="1"/>
</dbReference>
<dbReference type="KEGG" id="kng:KNAG_0E03080"/>
<dbReference type="GeneID" id="34526267"/>
<dbReference type="OrthoDB" id="249703at2759"/>
<sequence length="220" mass="25165">MAQTKLFYSPNYIRPIIPCQLAQYFKLNYECVDVTNGDHTFICDFPQKLAPALETPDGFKLSEAIAINNYIIKSSKNDAEIKKLLGTGDHKLESQILMWESLAVSDFLNSEIAYIGPYIGLGKYDAEAAPELKKKLCVILHIYEKQLSENRFLCGGDHVTLADLQTAGCFFLGFNFFFDEAWRTEYRHITKWYKEVTATPYVSAFFKDKKFVDVTPQPPK</sequence>
<dbReference type="Proteomes" id="UP000006310">
    <property type="component" value="Chromosome 5"/>
</dbReference>
<dbReference type="HOGENOM" id="CLU_011226_3_2_1"/>
<organism evidence="3 4">
    <name type="scientific">Huiozyma naganishii (strain ATCC MYA-139 / BCRC 22969 / CBS 8797 / KCTC 17520 / NBRC 10181 / NCYC 3082 / Yp74L-3)</name>
    <name type="common">Yeast</name>
    <name type="synonym">Kazachstania naganishii</name>
    <dbReference type="NCBI Taxonomy" id="1071383"/>
    <lineage>
        <taxon>Eukaryota</taxon>
        <taxon>Fungi</taxon>
        <taxon>Dikarya</taxon>
        <taxon>Ascomycota</taxon>
        <taxon>Saccharomycotina</taxon>
        <taxon>Saccharomycetes</taxon>
        <taxon>Saccharomycetales</taxon>
        <taxon>Saccharomycetaceae</taxon>
        <taxon>Huiozyma</taxon>
    </lineage>
</organism>
<dbReference type="eggNOG" id="KOG0867">
    <property type="taxonomic scope" value="Eukaryota"/>
</dbReference>
<evidence type="ECO:0000313" key="4">
    <source>
        <dbReference type="Proteomes" id="UP000006310"/>
    </source>
</evidence>
<proteinExistence type="inferred from homology"/>
<accession>J7RZD9</accession>
<dbReference type="InterPro" id="IPR036249">
    <property type="entry name" value="Thioredoxin-like_sf"/>
</dbReference>
<dbReference type="GO" id="GO:0005737">
    <property type="term" value="C:cytoplasm"/>
    <property type="evidence" value="ECO:0007669"/>
    <property type="project" value="TreeGrafter"/>
</dbReference>
<dbReference type="InterPro" id="IPR004045">
    <property type="entry name" value="Glutathione_S-Trfase_N"/>
</dbReference>
<dbReference type="AlphaFoldDB" id="J7RZD9"/>
<dbReference type="STRING" id="1071383.J7RZD9"/>
<name>J7RZD9_HUIN7</name>
<dbReference type="PANTHER" id="PTHR43986:SF1">
    <property type="entry name" value="ELONGATION FACTOR 1-GAMMA"/>
    <property type="match status" value="1"/>
</dbReference>
<dbReference type="InterPro" id="IPR004046">
    <property type="entry name" value="GST_C"/>
</dbReference>
<dbReference type="Gene3D" id="3.40.30.10">
    <property type="entry name" value="Glutaredoxin"/>
    <property type="match status" value="1"/>
</dbReference>
<dbReference type="InterPro" id="IPR050802">
    <property type="entry name" value="EF-GSTs"/>
</dbReference>